<evidence type="ECO:0000313" key="5">
    <source>
        <dbReference type="Proteomes" id="UP000265618"/>
    </source>
</evidence>
<evidence type="ECO:0000313" key="4">
    <source>
        <dbReference type="EMBL" id="GIQ89781.1"/>
    </source>
</evidence>
<dbReference type="InterPro" id="IPR014722">
    <property type="entry name" value="Rib_uL2_dom2"/>
</dbReference>
<dbReference type="InterPro" id="IPR005756">
    <property type="entry name" value="Ribosomal_uL24_euk/arc"/>
</dbReference>
<dbReference type="Proteomes" id="UP000265618">
    <property type="component" value="Unassembled WGS sequence"/>
</dbReference>
<dbReference type="PANTHER" id="PTHR11143">
    <property type="entry name" value="60S RIBOSOMAL PROTEIN L26 FAMILY MEMBER"/>
    <property type="match status" value="1"/>
</dbReference>
<dbReference type="GO" id="GO:0006412">
    <property type="term" value="P:translation"/>
    <property type="evidence" value="ECO:0007669"/>
    <property type="project" value="InterPro"/>
</dbReference>
<comment type="caution">
    <text evidence="4">The sequence shown here is derived from an EMBL/GenBank/DDBJ whole genome shotgun (WGS) entry which is preliminary data.</text>
</comment>
<dbReference type="AlphaFoldDB" id="A0A9K3D7Y0"/>
<keyword evidence="5" id="KW-1185">Reference proteome</keyword>
<keyword evidence="3" id="KW-0687">Ribonucleoprotein</keyword>
<protein>
    <submittedName>
        <fullName evidence="4">Ribosomal protein L26/L24P, eukaryotic/archaeal</fullName>
    </submittedName>
</protein>
<sequence>MKYSNSVTSDRRKNRKAHFTAPSHVRRVIMSAPLSKDLKEKHGVNAVPIRKGDEVIVVRGLIKKQTKAPVEVVKVYRKKYCVYLKDISRQRNRAGQPTSEVFLPVHPSNLVITKLYMNGDRAKMLALKGKKQE</sequence>
<dbReference type="EMBL" id="BDIP01005421">
    <property type="protein sequence ID" value="GIQ89781.1"/>
    <property type="molecule type" value="Genomic_DNA"/>
</dbReference>
<comment type="similarity">
    <text evidence="1">Belongs to the universal ribosomal protein uL24 family.</text>
</comment>
<dbReference type="InterPro" id="IPR005825">
    <property type="entry name" value="Ribosomal_uL24_CS"/>
</dbReference>
<dbReference type="FunFam" id="2.30.30.30:FF:000009">
    <property type="entry name" value="60S ribosomal protein L26"/>
    <property type="match status" value="1"/>
</dbReference>
<dbReference type="GO" id="GO:0003723">
    <property type="term" value="F:RNA binding"/>
    <property type="evidence" value="ECO:0007669"/>
    <property type="project" value="InterPro"/>
</dbReference>
<keyword evidence="2 4" id="KW-0689">Ribosomal protein</keyword>
<name>A0A9K3D7Y0_9EUKA</name>
<dbReference type="SUPFAM" id="SSF50104">
    <property type="entry name" value="Translation proteins SH3-like domain"/>
    <property type="match status" value="1"/>
</dbReference>
<evidence type="ECO:0000256" key="3">
    <source>
        <dbReference type="ARBA" id="ARBA00023274"/>
    </source>
</evidence>
<dbReference type="InterPro" id="IPR041988">
    <property type="entry name" value="Ribosomal_uL24_KOW"/>
</dbReference>
<organism evidence="4 5">
    <name type="scientific">Kipferlia bialata</name>
    <dbReference type="NCBI Taxonomy" id="797122"/>
    <lineage>
        <taxon>Eukaryota</taxon>
        <taxon>Metamonada</taxon>
        <taxon>Carpediemonas-like organisms</taxon>
        <taxon>Kipferlia</taxon>
    </lineage>
</organism>
<dbReference type="PROSITE" id="PS01108">
    <property type="entry name" value="RIBOSOMAL_L24"/>
    <property type="match status" value="1"/>
</dbReference>
<dbReference type="Gene3D" id="2.30.30.30">
    <property type="match status" value="1"/>
</dbReference>
<accession>A0A9K3D7Y0</accession>
<dbReference type="InterPro" id="IPR008991">
    <property type="entry name" value="Translation_prot_SH3-like_sf"/>
</dbReference>
<reference evidence="4 5" key="1">
    <citation type="journal article" date="2018" name="PLoS ONE">
        <title>The draft genome of Kipferlia bialata reveals reductive genome evolution in fornicate parasites.</title>
        <authorList>
            <person name="Tanifuji G."/>
            <person name="Takabayashi S."/>
            <person name="Kume K."/>
            <person name="Takagi M."/>
            <person name="Nakayama T."/>
            <person name="Kamikawa R."/>
            <person name="Inagaki Y."/>
            <person name="Hashimoto T."/>
        </authorList>
    </citation>
    <scope>NUCLEOTIDE SEQUENCE [LARGE SCALE GENOMIC DNA]</scope>
    <source>
        <strain evidence="4">NY0173</strain>
    </source>
</reference>
<dbReference type="GO" id="GO:0015934">
    <property type="term" value="C:large ribosomal subunit"/>
    <property type="evidence" value="ECO:0007669"/>
    <property type="project" value="InterPro"/>
</dbReference>
<gene>
    <name evidence="4" type="ORF">KIPB_012343</name>
</gene>
<proteinExistence type="inferred from homology"/>
<dbReference type="OrthoDB" id="1688503at2759"/>
<dbReference type="GO" id="GO:0003735">
    <property type="term" value="F:structural constituent of ribosome"/>
    <property type="evidence" value="ECO:0007669"/>
    <property type="project" value="InterPro"/>
</dbReference>
<dbReference type="Pfam" id="PF16906">
    <property type="entry name" value="Ribosomal_L26"/>
    <property type="match status" value="1"/>
</dbReference>
<dbReference type="NCBIfam" id="TIGR01080">
    <property type="entry name" value="rplX_A_E"/>
    <property type="match status" value="1"/>
</dbReference>
<evidence type="ECO:0000256" key="2">
    <source>
        <dbReference type="ARBA" id="ARBA00022980"/>
    </source>
</evidence>
<evidence type="ECO:0000256" key="1">
    <source>
        <dbReference type="ARBA" id="ARBA00010618"/>
    </source>
</evidence>
<dbReference type="CDD" id="cd06089">
    <property type="entry name" value="KOW_RPL26"/>
    <property type="match status" value="1"/>
</dbReference>